<keyword evidence="2" id="KW-0808">Transferase</keyword>
<dbReference type="PANTHER" id="PTHR43685">
    <property type="entry name" value="GLYCOSYLTRANSFERASE"/>
    <property type="match status" value="1"/>
</dbReference>
<dbReference type="SUPFAM" id="SSF53448">
    <property type="entry name" value="Nucleotide-diphospho-sugar transferases"/>
    <property type="match status" value="1"/>
</dbReference>
<comment type="caution">
    <text evidence="2">The sequence shown here is derived from an EMBL/GenBank/DDBJ whole genome shotgun (WGS) entry which is preliminary data.</text>
</comment>
<dbReference type="OrthoDB" id="153025at2"/>
<dbReference type="Gene3D" id="3.90.550.10">
    <property type="entry name" value="Spore Coat Polysaccharide Biosynthesis Protein SpsA, Chain A"/>
    <property type="match status" value="1"/>
</dbReference>
<dbReference type="AlphaFoldDB" id="A0A3L8P2U8"/>
<dbReference type="Proteomes" id="UP000281708">
    <property type="component" value="Unassembled WGS sequence"/>
</dbReference>
<reference evidence="2 3" key="1">
    <citation type="submission" date="2018-10" db="EMBL/GenBank/DDBJ databases">
        <title>Marmoricola sp. 4Q3S-7 whole genome shotgun sequence.</title>
        <authorList>
            <person name="Li F."/>
        </authorList>
    </citation>
    <scope>NUCLEOTIDE SEQUENCE [LARGE SCALE GENOMIC DNA]</scope>
    <source>
        <strain evidence="2 3">4Q3S-7</strain>
    </source>
</reference>
<dbReference type="CDD" id="cd00761">
    <property type="entry name" value="Glyco_tranf_GTA_type"/>
    <property type="match status" value="1"/>
</dbReference>
<evidence type="ECO:0000259" key="1">
    <source>
        <dbReference type="Pfam" id="PF00535"/>
    </source>
</evidence>
<sequence length="286" mass="31243">MPNHSAPQVTVVMPAMNREAFIGEALRSISAQTVPPAEVIVVDDASTDATVAVAREHGATVIELAVNGGSGPARNRGIEAASTPWVAFLDSDDAWLPHHLEELLAAAGDHALVTAPGATPEGRVMGNALPTTRVLSPFDVLTGDLVCTSGTMVRREALLGAGGFRALRRAQDLDMWVRVLERSSGIALSRIGFTYVLHDEQAILDTDLMRSCVDQVVRGARERGWLSQRDADRVYVRRRWDDARSAQRAGRRGEMTHHLGWVARRPHTWRTLGAMLLQRRRARQGA</sequence>
<organism evidence="2 3">
    <name type="scientific">Nocardioides mangrovicus</name>
    <dbReference type="NCBI Taxonomy" id="2478913"/>
    <lineage>
        <taxon>Bacteria</taxon>
        <taxon>Bacillati</taxon>
        <taxon>Actinomycetota</taxon>
        <taxon>Actinomycetes</taxon>
        <taxon>Propionibacteriales</taxon>
        <taxon>Nocardioidaceae</taxon>
        <taxon>Nocardioides</taxon>
    </lineage>
</organism>
<dbReference type="InterPro" id="IPR001173">
    <property type="entry name" value="Glyco_trans_2-like"/>
</dbReference>
<evidence type="ECO:0000313" key="2">
    <source>
        <dbReference type="EMBL" id="RLV49292.1"/>
    </source>
</evidence>
<dbReference type="RefSeq" id="WP_121806394.1">
    <property type="nucleotide sequence ID" value="NZ_RDBE01000007.1"/>
</dbReference>
<dbReference type="EMBL" id="RDBE01000007">
    <property type="protein sequence ID" value="RLV49292.1"/>
    <property type="molecule type" value="Genomic_DNA"/>
</dbReference>
<proteinExistence type="predicted"/>
<gene>
    <name evidence="2" type="ORF">D9V37_12160</name>
</gene>
<dbReference type="GO" id="GO:0016740">
    <property type="term" value="F:transferase activity"/>
    <property type="evidence" value="ECO:0007669"/>
    <property type="project" value="UniProtKB-KW"/>
</dbReference>
<keyword evidence="3" id="KW-1185">Reference proteome</keyword>
<name>A0A3L8P2U8_9ACTN</name>
<accession>A0A3L8P2U8</accession>
<evidence type="ECO:0000313" key="3">
    <source>
        <dbReference type="Proteomes" id="UP000281708"/>
    </source>
</evidence>
<dbReference type="Pfam" id="PF00535">
    <property type="entry name" value="Glycos_transf_2"/>
    <property type="match status" value="1"/>
</dbReference>
<dbReference type="InterPro" id="IPR050834">
    <property type="entry name" value="Glycosyltransf_2"/>
</dbReference>
<protein>
    <submittedName>
        <fullName evidence="2">Glycosyltransferase family 2 protein</fullName>
    </submittedName>
</protein>
<dbReference type="PANTHER" id="PTHR43685:SF2">
    <property type="entry name" value="GLYCOSYLTRANSFERASE 2-LIKE DOMAIN-CONTAINING PROTEIN"/>
    <property type="match status" value="1"/>
</dbReference>
<feature type="domain" description="Glycosyltransferase 2-like" evidence="1">
    <location>
        <begin position="10"/>
        <end position="112"/>
    </location>
</feature>
<dbReference type="InterPro" id="IPR029044">
    <property type="entry name" value="Nucleotide-diphossugar_trans"/>
</dbReference>